<keyword evidence="1" id="KW-0675">Receptor</keyword>
<dbReference type="SUPFAM" id="SSF56935">
    <property type="entry name" value="Porins"/>
    <property type="match status" value="1"/>
</dbReference>
<keyword evidence="2" id="KW-1185">Reference proteome</keyword>
<organism evidence="1 2">
    <name type="scientific">Fibrisoma limi BUZ 3</name>
    <dbReference type="NCBI Taxonomy" id="1185876"/>
    <lineage>
        <taxon>Bacteria</taxon>
        <taxon>Pseudomonadati</taxon>
        <taxon>Bacteroidota</taxon>
        <taxon>Cytophagia</taxon>
        <taxon>Cytophagales</taxon>
        <taxon>Spirosomataceae</taxon>
        <taxon>Fibrisoma</taxon>
    </lineage>
</organism>
<proteinExistence type="predicted"/>
<reference evidence="1 2" key="1">
    <citation type="journal article" date="2012" name="J. Bacteriol.">
        <title>Genome Sequence of the Filamentous Bacterium Fibrisoma limi BUZ 3T.</title>
        <authorList>
            <person name="Filippini M."/>
            <person name="Qi W."/>
            <person name="Jaenicke S."/>
            <person name="Goesmann A."/>
            <person name="Smits T.H."/>
            <person name="Bagheri H.C."/>
        </authorList>
    </citation>
    <scope>NUCLEOTIDE SEQUENCE [LARGE SCALE GENOMIC DNA]</scope>
    <source>
        <strain evidence="2">BUZ 3T</strain>
    </source>
</reference>
<sequence length="121" mass="12722">MTLVSSPKVLNEFVITALGIKKDVRNTGVAIQSVDGASLVKAREPNPINNLVGKVAGLTIGASASALYGFRGKNVAILITTKRGSKDKRGFSVEVNTSPGLYAVRITCAGFCKRVSCRPIT</sequence>
<dbReference type="Gene3D" id="2.170.130.10">
    <property type="entry name" value="TonB-dependent receptor, plug domain"/>
    <property type="match status" value="1"/>
</dbReference>
<comment type="caution">
    <text evidence="1">The sequence shown here is derived from an EMBL/GenBank/DDBJ whole genome shotgun (WGS) entry which is preliminary data.</text>
</comment>
<protein>
    <submittedName>
        <fullName evidence="1">TonB-dependent receptor plug</fullName>
    </submittedName>
</protein>
<evidence type="ECO:0000313" key="2">
    <source>
        <dbReference type="Proteomes" id="UP000009309"/>
    </source>
</evidence>
<dbReference type="STRING" id="1185876.BN8_03761"/>
<dbReference type="EMBL" id="CAIT01000007">
    <property type="protein sequence ID" value="CCH54578.1"/>
    <property type="molecule type" value="Genomic_DNA"/>
</dbReference>
<evidence type="ECO:0000313" key="1">
    <source>
        <dbReference type="EMBL" id="CCH54578.1"/>
    </source>
</evidence>
<dbReference type="Proteomes" id="UP000009309">
    <property type="component" value="Unassembled WGS sequence"/>
</dbReference>
<accession>I2GL02</accession>
<gene>
    <name evidence="1" type="ORF">BN8_03761</name>
</gene>
<dbReference type="InterPro" id="IPR037066">
    <property type="entry name" value="Plug_dom_sf"/>
</dbReference>
<name>I2GL02_9BACT</name>
<dbReference type="AlphaFoldDB" id="I2GL02"/>
<dbReference type="eggNOG" id="COG4206">
    <property type="taxonomic scope" value="Bacteria"/>
</dbReference>
<dbReference type="RefSeq" id="WP_009283156.1">
    <property type="nucleotide sequence ID" value="NZ_CAIT01000007.1"/>
</dbReference>